<evidence type="ECO:0000313" key="3">
    <source>
        <dbReference type="EMBL" id="SEW23378.1"/>
    </source>
</evidence>
<accession>A0A1I0Q8M9</accession>
<feature type="transmembrane region" description="Helical" evidence="1">
    <location>
        <begin position="12"/>
        <end position="34"/>
    </location>
</feature>
<feature type="transmembrane region" description="Helical" evidence="1">
    <location>
        <begin position="66"/>
        <end position="86"/>
    </location>
</feature>
<dbReference type="AlphaFoldDB" id="A0A1I0Q8M9"/>
<keyword evidence="1" id="KW-0472">Membrane</keyword>
<evidence type="ECO:0000313" key="4">
    <source>
        <dbReference type="Proteomes" id="UP000198518"/>
    </source>
</evidence>
<keyword evidence="1" id="KW-1133">Transmembrane helix</keyword>
<dbReference type="Pfam" id="PF26028">
    <property type="entry name" value="DUF8006"/>
    <property type="match status" value="1"/>
</dbReference>
<keyword evidence="4" id="KW-1185">Reference proteome</keyword>
<dbReference type="EMBL" id="FOJA01000001">
    <property type="protein sequence ID" value="SEW23378.1"/>
    <property type="molecule type" value="Genomic_DNA"/>
</dbReference>
<protein>
    <recommendedName>
        <fullName evidence="2">DUF8006 domain-containing protein</fullName>
    </recommendedName>
</protein>
<organism evidence="3 4">
    <name type="scientific">Halobacterium jilantaiense</name>
    <dbReference type="NCBI Taxonomy" id="355548"/>
    <lineage>
        <taxon>Archaea</taxon>
        <taxon>Methanobacteriati</taxon>
        <taxon>Methanobacteriota</taxon>
        <taxon>Stenosarchaea group</taxon>
        <taxon>Halobacteria</taxon>
        <taxon>Halobacteriales</taxon>
        <taxon>Halobacteriaceae</taxon>
        <taxon>Halobacterium</taxon>
    </lineage>
</organism>
<evidence type="ECO:0000259" key="2">
    <source>
        <dbReference type="Pfam" id="PF26028"/>
    </source>
</evidence>
<gene>
    <name evidence="3" type="ORF">SAMN04487945_2386</name>
</gene>
<proteinExistence type="predicted"/>
<dbReference type="OrthoDB" id="213516at2157"/>
<dbReference type="Proteomes" id="UP000198518">
    <property type="component" value="Unassembled WGS sequence"/>
</dbReference>
<dbReference type="RefSeq" id="WP_089669598.1">
    <property type="nucleotide sequence ID" value="NZ_FOJA01000001.1"/>
</dbReference>
<name>A0A1I0Q8M9_9EURY</name>
<keyword evidence="1" id="KW-0812">Transmembrane</keyword>
<feature type="domain" description="DUF8006" evidence="2">
    <location>
        <begin position="4"/>
        <end position="88"/>
    </location>
</feature>
<sequence>MLFTPLPIIDDFLANYHLGQVLVLLLVLSVVGTLPLGSRKVVSANGVLFGLLLLVVPETLMGDSVFTYRFLGIALLVVAPILYVTAKE</sequence>
<reference evidence="3 4" key="1">
    <citation type="submission" date="2016-10" db="EMBL/GenBank/DDBJ databases">
        <authorList>
            <person name="de Groot N.N."/>
        </authorList>
    </citation>
    <scope>NUCLEOTIDE SEQUENCE [LARGE SCALE GENOMIC DNA]</scope>
    <source>
        <strain evidence="3 4">CGMCC 1.5337</strain>
    </source>
</reference>
<dbReference type="InterPro" id="IPR058319">
    <property type="entry name" value="DUF8006"/>
</dbReference>
<feature type="transmembrane region" description="Helical" evidence="1">
    <location>
        <begin position="41"/>
        <end position="60"/>
    </location>
</feature>
<evidence type="ECO:0000256" key="1">
    <source>
        <dbReference type="SAM" id="Phobius"/>
    </source>
</evidence>